<keyword evidence="10" id="KW-1185">Reference proteome</keyword>
<dbReference type="GO" id="GO:0005737">
    <property type="term" value="C:cytoplasm"/>
    <property type="evidence" value="ECO:0007669"/>
    <property type="project" value="TreeGrafter"/>
</dbReference>
<dbReference type="GeneID" id="118458781"/>
<evidence type="ECO:0000256" key="4">
    <source>
        <dbReference type="ARBA" id="ARBA00022801"/>
    </source>
</evidence>
<evidence type="ECO:0000256" key="5">
    <source>
        <dbReference type="ARBA" id="ARBA00022813"/>
    </source>
</evidence>
<organism evidence="9 10">
    <name type="scientific">Anopheles albimanus</name>
    <name type="common">New world malaria mosquito</name>
    <dbReference type="NCBI Taxonomy" id="7167"/>
    <lineage>
        <taxon>Eukaryota</taxon>
        <taxon>Metazoa</taxon>
        <taxon>Ecdysozoa</taxon>
        <taxon>Arthropoda</taxon>
        <taxon>Hexapoda</taxon>
        <taxon>Insecta</taxon>
        <taxon>Pterygota</taxon>
        <taxon>Neoptera</taxon>
        <taxon>Endopterygota</taxon>
        <taxon>Diptera</taxon>
        <taxon>Nematocera</taxon>
        <taxon>Culicoidea</taxon>
        <taxon>Culicidae</taxon>
        <taxon>Anophelinae</taxon>
        <taxon>Anopheles</taxon>
    </lineage>
</organism>
<name>A0A182FR80_ANOAL</name>
<dbReference type="GO" id="GO:0008798">
    <property type="term" value="F:beta-aspartyl-peptidase activity"/>
    <property type="evidence" value="ECO:0007669"/>
    <property type="project" value="UniProtKB-EC"/>
</dbReference>
<dbReference type="Gene3D" id="3.60.20.30">
    <property type="entry name" value="(Glycosyl)asparaginase"/>
    <property type="match status" value="1"/>
</dbReference>
<keyword evidence="3" id="KW-0645">Protease</keyword>
<comment type="function">
    <text evidence="7">Has both L-asparaginase and beta-aspartyl peptidase activity. Does not have aspartylglucosaminidase activity and is inactive toward GlcNAc-L-Asn. Likewise, has no activity toward glutamine.</text>
</comment>
<dbReference type="FunFam" id="3.60.20.30:FF:000001">
    <property type="entry name" value="Isoaspartyl peptidase/L-asparaginase"/>
    <property type="match status" value="1"/>
</dbReference>
<dbReference type="GO" id="GO:0006508">
    <property type="term" value="P:proteolysis"/>
    <property type="evidence" value="ECO:0007669"/>
    <property type="project" value="UniProtKB-KW"/>
</dbReference>
<dbReference type="CDD" id="cd04702">
    <property type="entry name" value="ASRGL1_like"/>
    <property type="match status" value="1"/>
</dbReference>
<evidence type="ECO:0000313" key="10">
    <source>
        <dbReference type="Proteomes" id="UP000069272"/>
    </source>
</evidence>
<accession>A0A182FR80</accession>
<dbReference type="Pfam" id="PF01112">
    <property type="entry name" value="Asparaginase_2"/>
    <property type="match status" value="1"/>
</dbReference>
<sequence>MSHPRWLFVSALLLCVKLCFSVEPIVIVHGGAGTVSSDRVPGKLRGVSTAAQVGYQVLAGNGSVLDAVIEAIRVMEVDSYFNAGYGSVLNIEGDVEMDASIMDGTNRAIGSLAGIRDLLHPIRLARAIMDHSGHNFLAGDGLKAFAAEHGFTFLEPPGQLVTQYAKDALDAWMESDRSERLGEGGTVGAVAMDRYGNIAAATSTGGTTGKRVGRVGDTPIIGSGTFADNRLGGISVTGDGDIIMKVCLAYDVLRTAQLTGSAVQATADQLLEEMGTSYGGMGGLVGIDAAGEPVVAHNSVHMSWAYHRGSTIAYGANKEDFNILEPPTASQQQVHVDF</sequence>
<dbReference type="KEGG" id="aali:118458781"/>
<dbReference type="InterPro" id="IPR000246">
    <property type="entry name" value="Peptidase_T2"/>
</dbReference>
<dbReference type="Proteomes" id="UP000069272">
    <property type="component" value="Chromosome 2R"/>
</dbReference>
<dbReference type="InterPro" id="IPR033844">
    <property type="entry name" value="ASRGL1_meta"/>
</dbReference>
<protein>
    <submittedName>
        <fullName evidence="9">Uncharacterized protein</fullName>
    </submittedName>
</protein>
<dbReference type="STRING" id="7167.A0A182FR80"/>
<comment type="subunit">
    <text evidence="8">Heterodimer of an alpha and beta chain produced by autocleavage.</text>
</comment>
<keyword evidence="4" id="KW-0378">Hydrolase</keyword>
<dbReference type="RefSeq" id="XP_035777499.1">
    <property type="nucleotide sequence ID" value="XM_035921606.1"/>
</dbReference>
<evidence type="ECO:0000256" key="8">
    <source>
        <dbReference type="ARBA" id="ARBA00061780"/>
    </source>
</evidence>
<dbReference type="InterPro" id="IPR029055">
    <property type="entry name" value="Ntn_hydrolases_N"/>
</dbReference>
<dbReference type="GO" id="GO:0004067">
    <property type="term" value="F:asparaginase activity"/>
    <property type="evidence" value="ECO:0007669"/>
    <property type="project" value="UniProtKB-EC"/>
</dbReference>
<comment type="similarity">
    <text evidence="2">Belongs to the Ntn-hydrolase family.</text>
</comment>
<reference evidence="9" key="2">
    <citation type="submission" date="2022-08" db="UniProtKB">
        <authorList>
            <consortium name="EnsemblMetazoa"/>
        </authorList>
    </citation>
    <scope>IDENTIFICATION</scope>
    <source>
        <strain evidence="9">STECLA/ALBI9_A</strain>
    </source>
</reference>
<evidence type="ECO:0000256" key="1">
    <source>
        <dbReference type="ARBA" id="ARBA00000306"/>
    </source>
</evidence>
<dbReference type="EnsemblMetazoa" id="AALB009056-RA">
    <property type="protein sequence ID" value="AALB009056-PA"/>
    <property type="gene ID" value="AALB009056"/>
</dbReference>
<comment type="catalytic activity">
    <reaction evidence="1">
        <text>Cleavage of a beta-linked Asp residue from the N-terminus of a polypeptide.</text>
        <dbReference type="EC" id="3.4.19.5"/>
    </reaction>
</comment>
<dbReference type="VEuPathDB" id="VectorBase:AALB20_034660"/>
<evidence type="ECO:0000313" key="9">
    <source>
        <dbReference type="EnsemblMetazoa" id="AALB009056-PA"/>
    </source>
</evidence>
<evidence type="ECO:0000256" key="2">
    <source>
        <dbReference type="ARBA" id="ARBA00010872"/>
    </source>
</evidence>
<dbReference type="OrthoDB" id="2262349at2759"/>
<evidence type="ECO:0000256" key="6">
    <source>
        <dbReference type="ARBA" id="ARBA00049366"/>
    </source>
</evidence>
<reference evidence="9 10" key="1">
    <citation type="journal article" date="2017" name="G3 (Bethesda)">
        <title>The Physical Genome Mapping of Anopheles albimanus Corrected Scaffold Misassemblies and Identified Interarm Rearrangements in Genus Anopheles.</title>
        <authorList>
            <person name="Artemov G.N."/>
            <person name="Peery A.N."/>
            <person name="Jiang X."/>
            <person name="Tu Z."/>
            <person name="Stegniy V.N."/>
            <person name="Sharakhova M.V."/>
            <person name="Sharakhov I.V."/>
        </authorList>
    </citation>
    <scope>NUCLEOTIDE SEQUENCE [LARGE SCALE GENOMIC DNA]</scope>
    <source>
        <strain evidence="9 10">ALBI9_A</strain>
    </source>
</reference>
<evidence type="ECO:0000256" key="7">
    <source>
        <dbReference type="ARBA" id="ARBA00054922"/>
    </source>
</evidence>
<dbReference type="VEuPathDB" id="VectorBase:AALB009056"/>
<dbReference type="GO" id="GO:0033345">
    <property type="term" value="P:L-asparagine catabolic process via L-aspartate"/>
    <property type="evidence" value="ECO:0007669"/>
    <property type="project" value="TreeGrafter"/>
</dbReference>
<dbReference type="AlphaFoldDB" id="A0A182FR80"/>
<comment type="catalytic activity">
    <reaction evidence="6">
        <text>L-asparagine + H2O = L-aspartate + NH4(+)</text>
        <dbReference type="Rhea" id="RHEA:21016"/>
        <dbReference type="ChEBI" id="CHEBI:15377"/>
        <dbReference type="ChEBI" id="CHEBI:28938"/>
        <dbReference type="ChEBI" id="CHEBI:29991"/>
        <dbReference type="ChEBI" id="CHEBI:58048"/>
        <dbReference type="EC" id="3.5.1.1"/>
    </reaction>
</comment>
<dbReference type="SUPFAM" id="SSF56235">
    <property type="entry name" value="N-terminal nucleophile aminohydrolases (Ntn hydrolases)"/>
    <property type="match status" value="1"/>
</dbReference>
<proteinExistence type="inferred from homology"/>
<dbReference type="PANTHER" id="PTHR10188">
    <property type="entry name" value="L-ASPARAGINASE"/>
    <property type="match status" value="1"/>
</dbReference>
<keyword evidence="5" id="KW-0068">Autocatalytic cleavage</keyword>
<dbReference type="PANTHER" id="PTHR10188:SF43">
    <property type="entry name" value="ASPARAGINASE (EUROFUNG)"/>
    <property type="match status" value="1"/>
</dbReference>
<evidence type="ECO:0000256" key="3">
    <source>
        <dbReference type="ARBA" id="ARBA00022670"/>
    </source>
</evidence>